<reference evidence="3" key="2">
    <citation type="submission" date="2015-01" db="EMBL/GenBank/DDBJ databases">
        <title>Evolutionary Origins and Diversification of the Mycorrhizal Mutualists.</title>
        <authorList>
            <consortium name="DOE Joint Genome Institute"/>
            <consortium name="Mycorrhizal Genomics Consortium"/>
            <person name="Kohler A."/>
            <person name="Kuo A."/>
            <person name="Nagy L.G."/>
            <person name="Floudas D."/>
            <person name="Copeland A."/>
            <person name="Barry K.W."/>
            <person name="Cichocki N."/>
            <person name="Veneault-Fourrey C."/>
            <person name="LaButti K."/>
            <person name="Lindquist E.A."/>
            <person name="Lipzen A."/>
            <person name="Lundell T."/>
            <person name="Morin E."/>
            <person name="Murat C."/>
            <person name="Riley R."/>
            <person name="Ohm R."/>
            <person name="Sun H."/>
            <person name="Tunlid A."/>
            <person name="Henrissat B."/>
            <person name="Grigoriev I.V."/>
            <person name="Hibbett D.S."/>
            <person name="Martin F."/>
        </authorList>
    </citation>
    <scope>NUCLEOTIDE SEQUENCE [LARGE SCALE GENOMIC DNA]</scope>
    <source>
        <strain evidence="3">Zn</strain>
    </source>
</reference>
<dbReference type="InParanoid" id="A0A0C3HY19"/>
<dbReference type="PANTHER" id="PTHR39596:SF2">
    <property type="entry name" value="HET DOMAIN PROTEIN (AFU_ORTHOLOGUE AFUA_1G17550)-RELATED"/>
    <property type="match status" value="1"/>
</dbReference>
<dbReference type="PANTHER" id="PTHR39596">
    <property type="match status" value="1"/>
</dbReference>
<name>A0A0C3HY19_OIDMZ</name>
<keyword evidence="3" id="KW-1185">Reference proteome</keyword>
<dbReference type="OrthoDB" id="2426273at2759"/>
<dbReference type="EMBL" id="KN832870">
    <property type="protein sequence ID" value="KIN07092.1"/>
    <property type="molecule type" value="Genomic_DNA"/>
</dbReference>
<evidence type="ECO:0000313" key="2">
    <source>
        <dbReference type="EMBL" id="KIN07092.1"/>
    </source>
</evidence>
<evidence type="ECO:0000256" key="1">
    <source>
        <dbReference type="SAM" id="Phobius"/>
    </source>
</evidence>
<accession>A0A0C3HY19</accession>
<reference evidence="2 3" key="1">
    <citation type="submission" date="2014-04" db="EMBL/GenBank/DDBJ databases">
        <authorList>
            <consortium name="DOE Joint Genome Institute"/>
            <person name="Kuo A."/>
            <person name="Martino E."/>
            <person name="Perotto S."/>
            <person name="Kohler A."/>
            <person name="Nagy L.G."/>
            <person name="Floudas D."/>
            <person name="Copeland A."/>
            <person name="Barry K.W."/>
            <person name="Cichocki N."/>
            <person name="Veneault-Fourrey C."/>
            <person name="LaButti K."/>
            <person name="Lindquist E.A."/>
            <person name="Lipzen A."/>
            <person name="Lundell T."/>
            <person name="Morin E."/>
            <person name="Murat C."/>
            <person name="Sun H."/>
            <person name="Tunlid A."/>
            <person name="Henrissat B."/>
            <person name="Grigoriev I.V."/>
            <person name="Hibbett D.S."/>
            <person name="Martin F."/>
            <person name="Nordberg H.P."/>
            <person name="Cantor M.N."/>
            <person name="Hua S.X."/>
        </authorList>
    </citation>
    <scope>NUCLEOTIDE SEQUENCE [LARGE SCALE GENOMIC DNA]</scope>
    <source>
        <strain evidence="2 3">Zn</strain>
    </source>
</reference>
<sequence>MADTRKRDLIVSYDIGFHQATRNAEFELRGFSIDDIKRILNCLEPLKKTLGSREPCGPVFNRHQDIPLWQSSFIWSFLLLGAASLLPFQLGAGVILLCKGHISAVRKELPVPTSLLFGWYRNLLTYVKAPLPMVRESIQRKAALCVNRKGRFCVKEDGYAIMSHVWGETMGWQALTAWGPVDISVRRRGISREHFLRFFDRCESEWLWVDVIAMPEVLEDMSSTEQDEIAELRVGVINTLNSIYTKANKVVVIDSLLLRLSSRSPVDVGAILCLGAWMSRLWTYTEARLAKKVILKTKDSSFNLDQVIEFFGRAVRNDTDRYYGLVQRLWPLRQQSTAGLSFAPSTLESAFRGGENRFTDVEVDSVRVLFPLLNLEWQRGWTVQQGLKRLVEKFPGEAEWIQRWCSYRSLEYPAS</sequence>
<proteinExistence type="predicted"/>
<protein>
    <recommendedName>
        <fullName evidence="4">Heterokaryon incompatibility domain-containing protein</fullName>
    </recommendedName>
</protein>
<keyword evidence="1" id="KW-0472">Membrane</keyword>
<evidence type="ECO:0008006" key="4">
    <source>
        <dbReference type="Google" id="ProtNLM"/>
    </source>
</evidence>
<feature type="transmembrane region" description="Helical" evidence="1">
    <location>
        <begin position="73"/>
        <end position="98"/>
    </location>
</feature>
<dbReference type="HOGENOM" id="CLU_657217_0_0_1"/>
<dbReference type="Proteomes" id="UP000054321">
    <property type="component" value="Unassembled WGS sequence"/>
</dbReference>
<dbReference type="AlphaFoldDB" id="A0A0C3HY19"/>
<evidence type="ECO:0000313" key="3">
    <source>
        <dbReference type="Proteomes" id="UP000054321"/>
    </source>
</evidence>
<organism evidence="2 3">
    <name type="scientific">Oidiodendron maius (strain Zn)</name>
    <dbReference type="NCBI Taxonomy" id="913774"/>
    <lineage>
        <taxon>Eukaryota</taxon>
        <taxon>Fungi</taxon>
        <taxon>Dikarya</taxon>
        <taxon>Ascomycota</taxon>
        <taxon>Pezizomycotina</taxon>
        <taxon>Leotiomycetes</taxon>
        <taxon>Leotiomycetes incertae sedis</taxon>
        <taxon>Myxotrichaceae</taxon>
        <taxon>Oidiodendron</taxon>
    </lineage>
</organism>
<keyword evidence="1" id="KW-0812">Transmembrane</keyword>
<keyword evidence="1" id="KW-1133">Transmembrane helix</keyword>
<gene>
    <name evidence="2" type="ORF">OIDMADRAFT_174120</name>
</gene>